<dbReference type="InterPro" id="IPR000222">
    <property type="entry name" value="PP2C_BS"/>
</dbReference>
<dbReference type="OrthoDB" id="10025511at2759"/>
<dbReference type="InterPro" id="IPR036457">
    <property type="entry name" value="PPM-type-like_dom_sf"/>
</dbReference>
<sequence>MSPSIGVNLRVTAHCHQGDRKYMEDVFSVAYQQTDDQQDLEFAFFGIFDGHGGREAALYAKDHLMDSITKQKQFWSEDDESVLKAIREGFLSTQQAMWADLPNWKKTASGMPSTAGTTASVCFIKRGKLFIGHCGDSGIVMGQRDAFNPTKWKAKRLTTDHKPESDEELARIESAGGKVVNKSGVPRVVWYRPRGGHQGPVRRSTPIDEVPFLAVARALGDLWSYNAKDDVFIVSPDPDLHVFELDSLKDRCLVLATDGAWNVLSPEMAVQGVFEAERNNERHMINPQGGHNWINPSKRLVDQALDRWSMCNLRADNTSIVTVMLDPPGPPRAQVLRKLHGLSASQSTGSLSSATSSESLEGAGAAPALPPKPNGVAIISRCPNSKLDGEKQGTNLVGNQRLFNPDTMATRATPPSLLQRKKMFKPLRLGGSSPLNNAFVPSLFKHRLKIQKERAASPPNNDPIISHEGIQPSSSSSVLPSTIPLQRVKNETLNQIQCNDVSSTDRDPCSSPSPPPPLPGRNLDHKFVATKKKVVTDVAASILVKQPRRSIVPEYISDSENLPSSDKCVHTPQKTPKKRPFAQQNNPGGILKNNLGSPISKSRVLRSAQKETNMTRVTRSSGHFSPANNSQTSDNALKRKRRSLDQNLPLQRSSSISTHTRSRQQSCSAIRHLPGSAAKKARILRNK</sequence>
<feature type="region of interest" description="Disordered" evidence="5">
    <location>
        <begin position="500"/>
        <end position="523"/>
    </location>
</feature>
<organism evidence="7 8">
    <name type="scientific">Tigriopus californicus</name>
    <name type="common">Marine copepod</name>
    <dbReference type="NCBI Taxonomy" id="6832"/>
    <lineage>
        <taxon>Eukaryota</taxon>
        <taxon>Metazoa</taxon>
        <taxon>Ecdysozoa</taxon>
        <taxon>Arthropoda</taxon>
        <taxon>Crustacea</taxon>
        <taxon>Multicrustacea</taxon>
        <taxon>Hexanauplia</taxon>
        <taxon>Copepoda</taxon>
        <taxon>Harpacticoida</taxon>
        <taxon>Harpacticidae</taxon>
        <taxon>Tigriopus</taxon>
    </lineage>
</organism>
<feature type="region of interest" description="Disordered" evidence="5">
    <location>
        <begin position="555"/>
        <end position="668"/>
    </location>
</feature>
<dbReference type="AlphaFoldDB" id="A0A553PD05"/>
<evidence type="ECO:0000256" key="3">
    <source>
        <dbReference type="ARBA" id="ARBA00022912"/>
    </source>
</evidence>
<dbReference type="Gene3D" id="3.60.40.10">
    <property type="entry name" value="PPM-type phosphatase domain"/>
    <property type="match status" value="1"/>
</dbReference>
<keyword evidence="8" id="KW-1185">Reference proteome</keyword>
<dbReference type="PROSITE" id="PS01032">
    <property type="entry name" value="PPM_1"/>
    <property type="match status" value="1"/>
</dbReference>
<dbReference type="PANTHER" id="PTHR47992">
    <property type="entry name" value="PROTEIN PHOSPHATASE"/>
    <property type="match status" value="1"/>
</dbReference>
<dbReference type="EMBL" id="VCGU01000005">
    <property type="protein sequence ID" value="TRY75567.1"/>
    <property type="molecule type" value="Genomic_DNA"/>
</dbReference>
<keyword evidence="2 4" id="KW-0378">Hydrolase</keyword>
<reference evidence="7 8" key="1">
    <citation type="journal article" date="2018" name="Nat. Ecol. Evol.">
        <title>Genomic signatures of mitonuclear coevolution across populations of Tigriopus californicus.</title>
        <authorList>
            <person name="Barreto F.S."/>
            <person name="Watson E.T."/>
            <person name="Lima T.G."/>
            <person name="Willett C.S."/>
            <person name="Edmands S."/>
            <person name="Li W."/>
            <person name="Burton R.S."/>
        </authorList>
    </citation>
    <scope>NUCLEOTIDE SEQUENCE [LARGE SCALE GENOMIC DNA]</scope>
    <source>
        <strain evidence="7 8">San Diego</strain>
    </source>
</reference>
<proteinExistence type="inferred from homology"/>
<feature type="region of interest" description="Disordered" evidence="5">
    <location>
        <begin position="381"/>
        <end position="400"/>
    </location>
</feature>
<dbReference type="FunFam" id="3.60.40.10:FF:000060">
    <property type="entry name" value="Protein phosphatase 2c"/>
    <property type="match status" value="1"/>
</dbReference>
<dbReference type="InterPro" id="IPR015655">
    <property type="entry name" value="PP2C"/>
</dbReference>
<name>A0A553PD05_TIGCA</name>
<evidence type="ECO:0000256" key="5">
    <source>
        <dbReference type="SAM" id="MobiDB-lite"/>
    </source>
</evidence>
<evidence type="ECO:0000256" key="1">
    <source>
        <dbReference type="ARBA" id="ARBA00022723"/>
    </source>
</evidence>
<evidence type="ECO:0000259" key="6">
    <source>
        <dbReference type="PROSITE" id="PS51746"/>
    </source>
</evidence>
<feature type="region of interest" description="Disordered" evidence="5">
    <location>
        <begin position="344"/>
        <end position="376"/>
    </location>
</feature>
<dbReference type="Proteomes" id="UP000318571">
    <property type="component" value="Chromosome 2"/>
</dbReference>
<dbReference type="InterPro" id="IPR001932">
    <property type="entry name" value="PPM-type_phosphatase-like_dom"/>
</dbReference>
<dbReference type="CDD" id="cd00143">
    <property type="entry name" value="PP2Cc"/>
    <property type="match status" value="1"/>
</dbReference>
<dbReference type="SUPFAM" id="SSF81606">
    <property type="entry name" value="PP2C-like"/>
    <property type="match status" value="1"/>
</dbReference>
<dbReference type="SMART" id="SM00332">
    <property type="entry name" value="PP2Cc"/>
    <property type="match status" value="1"/>
</dbReference>
<comment type="similarity">
    <text evidence="4">Belongs to the PP2C family.</text>
</comment>
<evidence type="ECO:0000313" key="8">
    <source>
        <dbReference type="Proteomes" id="UP000318571"/>
    </source>
</evidence>
<feature type="compositionally biased region" description="Polar residues" evidence="5">
    <location>
        <begin position="610"/>
        <end position="635"/>
    </location>
</feature>
<feature type="domain" description="PPM-type phosphatase" evidence="6">
    <location>
        <begin position="10"/>
        <end position="325"/>
    </location>
</feature>
<feature type="compositionally biased region" description="Low complexity" evidence="5">
    <location>
        <begin position="651"/>
        <end position="666"/>
    </location>
</feature>
<gene>
    <name evidence="7" type="ORF">TCAL_04521</name>
</gene>
<evidence type="ECO:0000256" key="4">
    <source>
        <dbReference type="RuleBase" id="RU003465"/>
    </source>
</evidence>
<dbReference type="STRING" id="6832.A0A553PD05"/>
<dbReference type="Pfam" id="PF00481">
    <property type="entry name" value="PP2C"/>
    <property type="match status" value="1"/>
</dbReference>
<accession>A0A553PD05</accession>
<protein>
    <recommendedName>
        <fullName evidence="6">PPM-type phosphatase domain-containing protein</fullName>
    </recommendedName>
</protein>
<keyword evidence="1" id="KW-0479">Metal-binding</keyword>
<feature type="region of interest" description="Disordered" evidence="5">
    <location>
        <begin position="453"/>
        <end position="480"/>
    </location>
</feature>
<keyword evidence="3 4" id="KW-0904">Protein phosphatase</keyword>
<evidence type="ECO:0000256" key="2">
    <source>
        <dbReference type="ARBA" id="ARBA00022801"/>
    </source>
</evidence>
<evidence type="ECO:0000313" key="7">
    <source>
        <dbReference type="EMBL" id="TRY75567.1"/>
    </source>
</evidence>
<dbReference type="GO" id="GO:0046872">
    <property type="term" value="F:metal ion binding"/>
    <property type="evidence" value="ECO:0007669"/>
    <property type="project" value="UniProtKB-KW"/>
</dbReference>
<comment type="caution">
    <text evidence="7">The sequence shown here is derived from an EMBL/GenBank/DDBJ whole genome shotgun (WGS) entry which is preliminary data.</text>
</comment>
<dbReference type="PROSITE" id="PS51746">
    <property type="entry name" value="PPM_2"/>
    <property type="match status" value="1"/>
</dbReference>
<dbReference type="GO" id="GO:0004722">
    <property type="term" value="F:protein serine/threonine phosphatase activity"/>
    <property type="evidence" value="ECO:0007669"/>
    <property type="project" value="InterPro"/>
</dbReference>
<feature type="compositionally biased region" description="Low complexity" evidence="5">
    <location>
        <begin position="344"/>
        <end position="367"/>
    </location>
</feature>